<reference evidence="2" key="1">
    <citation type="submission" date="2021-08" db="EMBL/GenBank/DDBJ databases">
        <title>WGS assembly of Ceratopteris richardii.</title>
        <authorList>
            <person name="Marchant D.B."/>
            <person name="Chen G."/>
            <person name="Jenkins J."/>
            <person name="Shu S."/>
            <person name="Leebens-Mack J."/>
            <person name="Grimwood J."/>
            <person name="Schmutz J."/>
            <person name="Soltis P."/>
            <person name="Soltis D."/>
            <person name="Chen Z.-H."/>
        </authorList>
    </citation>
    <scope>NUCLEOTIDE SEQUENCE</scope>
    <source>
        <strain evidence="2">Whitten #5841</strain>
        <tissue evidence="2">Leaf</tissue>
    </source>
</reference>
<dbReference type="PANTHER" id="PTHR22684:SF0">
    <property type="entry name" value="RIBOSOME QUALITY CONTROL COMPLEX SUBUNIT TCF25"/>
    <property type="match status" value="1"/>
</dbReference>
<evidence type="ECO:0000256" key="1">
    <source>
        <dbReference type="SAM" id="MobiDB-lite"/>
    </source>
</evidence>
<dbReference type="AlphaFoldDB" id="A0A8T2SYZ1"/>
<accession>A0A8T2SYZ1</accession>
<evidence type="ECO:0000313" key="2">
    <source>
        <dbReference type="EMBL" id="KAH7388031.1"/>
    </source>
</evidence>
<proteinExistence type="predicted"/>
<dbReference type="Gene3D" id="1.25.40.10">
    <property type="entry name" value="Tetratricopeptide repeat domain"/>
    <property type="match status" value="1"/>
</dbReference>
<feature type="compositionally biased region" description="Acidic residues" evidence="1">
    <location>
        <begin position="51"/>
        <end position="61"/>
    </location>
</feature>
<dbReference type="GO" id="GO:1990112">
    <property type="term" value="C:RQC complex"/>
    <property type="evidence" value="ECO:0007669"/>
    <property type="project" value="TreeGrafter"/>
</dbReference>
<evidence type="ECO:0008006" key="4">
    <source>
        <dbReference type="Google" id="ProtNLM"/>
    </source>
</evidence>
<dbReference type="PANTHER" id="PTHR22684">
    <property type="entry name" value="NULP1-RELATED"/>
    <property type="match status" value="1"/>
</dbReference>
<dbReference type="OMA" id="IWGKMPP"/>
<dbReference type="Pfam" id="PF04910">
    <property type="entry name" value="Tcf25"/>
    <property type="match status" value="1"/>
</dbReference>
<feature type="compositionally biased region" description="Low complexity" evidence="1">
    <location>
        <begin position="121"/>
        <end position="132"/>
    </location>
</feature>
<comment type="caution">
    <text evidence="2">The sequence shown here is derived from an EMBL/GenBank/DDBJ whole genome shotgun (WGS) entry which is preliminary data.</text>
</comment>
<organism evidence="2 3">
    <name type="scientific">Ceratopteris richardii</name>
    <name type="common">Triangle waterfern</name>
    <dbReference type="NCBI Taxonomy" id="49495"/>
    <lineage>
        <taxon>Eukaryota</taxon>
        <taxon>Viridiplantae</taxon>
        <taxon>Streptophyta</taxon>
        <taxon>Embryophyta</taxon>
        <taxon>Tracheophyta</taxon>
        <taxon>Polypodiopsida</taxon>
        <taxon>Polypodiidae</taxon>
        <taxon>Polypodiales</taxon>
        <taxon>Pteridineae</taxon>
        <taxon>Pteridaceae</taxon>
        <taxon>Parkerioideae</taxon>
        <taxon>Ceratopteris</taxon>
    </lineage>
</organism>
<dbReference type="SUPFAM" id="SSF48452">
    <property type="entry name" value="TPR-like"/>
    <property type="match status" value="1"/>
</dbReference>
<name>A0A8T2SYZ1_CERRI</name>
<dbReference type="InterPro" id="IPR006994">
    <property type="entry name" value="TCF25/Rqc1"/>
</dbReference>
<feature type="region of interest" description="Disordered" evidence="1">
    <location>
        <begin position="113"/>
        <end position="132"/>
    </location>
</feature>
<sequence length="615" mass="70624">MSVRMLQRALRSREEKNQPLFPQNANEEDPSSEDESVRPVSNSFDLLGIQDETEDFEEDNTDSTHIEHGMPSSLPQQNSKKSKKKKKKKEKKSAVQDISVEEDVDQLLQSFSLGQRQEPASASTSSGSSSNFSKDILAVDTKHLRAEDELKRIFGSKVINAVENDAIKSSYGGLRRKQGLRPKGGKGNYMKRTMLVTPREMWPFWDESISMELTHVKDGLQYFKYVYSPAYMETQKKYEMSGAFHDPNSMAILLAQHPFHLDSLLALAELYKQLGEYQQSVEWLERAIFALECAWHPSFNPFTGLCRLPFEHDTNKNFFYALYKHMLHLGRRGCHRSALEVCKLLLNLDSDDPLGALFSIDYFALRAEQYEWLEHFVDCYNSDTSLWLLPNFSFSLAVSRFYREKHQERQATTDLGMTTSIHLLKQALMLHPAVLRKLIDKAPIKEDADWGRIMKHPHFKKATPGGPSLEHLLNLYVERNYLIWRVPELQAHLKKAASAVLEAADEDTGEIENWACARQETFSSDNNEYKHLHLSEFSDMATPMAPDELQNMMFQGRGREHNDDREAALMNLGGRNALRVFIESLLPWNVVGADLHGQDVQELMARRERDGEEQD</sequence>
<dbReference type="OrthoDB" id="205993at2759"/>
<dbReference type="Proteomes" id="UP000825935">
    <property type="component" value="Chromosome 16"/>
</dbReference>
<feature type="compositionally biased region" description="Basic residues" evidence="1">
    <location>
        <begin position="80"/>
        <end position="91"/>
    </location>
</feature>
<gene>
    <name evidence="2" type="ORF">KP509_16G053800</name>
</gene>
<feature type="region of interest" description="Disordered" evidence="1">
    <location>
        <begin position="1"/>
        <end position="98"/>
    </location>
</feature>
<evidence type="ECO:0000313" key="3">
    <source>
        <dbReference type="Proteomes" id="UP000825935"/>
    </source>
</evidence>
<dbReference type="EMBL" id="CM035421">
    <property type="protein sequence ID" value="KAH7388031.1"/>
    <property type="molecule type" value="Genomic_DNA"/>
</dbReference>
<protein>
    <recommendedName>
        <fullName evidence="4">Transcription factor 25</fullName>
    </recommendedName>
</protein>
<dbReference type="InterPro" id="IPR011990">
    <property type="entry name" value="TPR-like_helical_dom_sf"/>
</dbReference>
<keyword evidence="3" id="KW-1185">Reference proteome</keyword>